<dbReference type="AlphaFoldDB" id="A0A485KN42"/>
<sequence>MLHLLGEDKPHRMYADNSSDDDSAELCALAKDVLDLQACLMNLSRCPASRKRRWCEKQAGSHYDSKRMKTSGATEHAHLFAQLQCLVQSTPCVLVEDWVLNMLPQEKATWTRGIHSMLARDYDRLSTVFVRNGLYDPTASLCKTTVRRSESGAVTSIDKVAYLRLAAGAFDDVAKVSAALLMTPKGRACLVQGTKWDPPALLEHVDEHTLYLQCHAKVDAGAIPSLAGRVAIQRFVEPTRVVFVLRSVRSDARFPIEKGAAAFAHDEVGWFVVEKHGDVCEIKSVVSCTPSAPCDKSLRSCVNMYRQPNRSMTELVLHALAARCRRDQPSPPSNEMEGAKDVSTTL</sequence>
<feature type="region of interest" description="Disordered" evidence="1">
    <location>
        <begin position="326"/>
        <end position="346"/>
    </location>
</feature>
<organism evidence="3 4">
    <name type="scientific">Aphanomyces stellatus</name>
    <dbReference type="NCBI Taxonomy" id="120398"/>
    <lineage>
        <taxon>Eukaryota</taxon>
        <taxon>Sar</taxon>
        <taxon>Stramenopiles</taxon>
        <taxon>Oomycota</taxon>
        <taxon>Saprolegniomycetes</taxon>
        <taxon>Saprolegniales</taxon>
        <taxon>Verrucalvaceae</taxon>
        <taxon>Aphanomyces</taxon>
    </lineage>
</organism>
<protein>
    <submittedName>
        <fullName evidence="3">Aste57867_9482 protein</fullName>
    </submittedName>
</protein>
<accession>A0A485KN42</accession>
<dbReference type="OrthoDB" id="60421at2759"/>
<gene>
    <name evidence="3" type="primary">Aste57867_9482</name>
    <name evidence="2" type="ORF">As57867_009445</name>
    <name evidence="3" type="ORF">ASTE57867_9482</name>
</gene>
<dbReference type="Proteomes" id="UP000332933">
    <property type="component" value="Unassembled WGS sequence"/>
</dbReference>
<reference evidence="3 4" key="1">
    <citation type="submission" date="2019-03" db="EMBL/GenBank/DDBJ databases">
        <authorList>
            <person name="Gaulin E."/>
            <person name="Dumas B."/>
        </authorList>
    </citation>
    <scope>NUCLEOTIDE SEQUENCE [LARGE SCALE GENOMIC DNA]</scope>
    <source>
        <strain evidence="3">CBS 568.67</strain>
    </source>
</reference>
<proteinExistence type="predicted"/>
<evidence type="ECO:0000313" key="3">
    <source>
        <dbReference type="EMBL" id="VFT86361.1"/>
    </source>
</evidence>
<evidence type="ECO:0000313" key="4">
    <source>
        <dbReference type="Proteomes" id="UP000332933"/>
    </source>
</evidence>
<keyword evidence="4" id="KW-1185">Reference proteome</keyword>
<reference evidence="2" key="2">
    <citation type="submission" date="2019-06" db="EMBL/GenBank/DDBJ databases">
        <title>Genomics analysis of Aphanomyces spp. identifies a new class of oomycete effector associated with host adaptation.</title>
        <authorList>
            <person name="Gaulin E."/>
        </authorList>
    </citation>
    <scope>NUCLEOTIDE SEQUENCE</scope>
    <source>
        <strain evidence="2">CBS 578.67</strain>
    </source>
</reference>
<dbReference type="EMBL" id="VJMH01005143">
    <property type="protein sequence ID" value="KAF0700002.1"/>
    <property type="molecule type" value="Genomic_DNA"/>
</dbReference>
<dbReference type="EMBL" id="CAADRA010005164">
    <property type="protein sequence ID" value="VFT86361.1"/>
    <property type="molecule type" value="Genomic_DNA"/>
</dbReference>
<name>A0A485KN42_9STRA</name>
<evidence type="ECO:0000256" key="1">
    <source>
        <dbReference type="SAM" id="MobiDB-lite"/>
    </source>
</evidence>
<evidence type="ECO:0000313" key="2">
    <source>
        <dbReference type="EMBL" id="KAF0700002.1"/>
    </source>
</evidence>